<name>A0A926ZGM2_9CYAN</name>
<evidence type="ECO:0000313" key="6">
    <source>
        <dbReference type="Proteomes" id="UP000641646"/>
    </source>
</evidence>
<evidence type="ECO:0000259" key="4">
    <source>
        <dbReference type="SMART" id="SM01027"/>
    </source>
</evidence>
<feature type="domain" description="Metallo-beta-lactamase" evidence="3">
    <location>
        <begin position="314"/>
        <end position="514"/>
    </location>
</feature>
<reference evidence="5" key="1">
    <citation type="journal article" date="2015" name="ISME J.">
        <title>Draft Genome Sequence of Streptomyces incarnatus NRRL8089, which Produces the Nucleoside Antibiotic Sinefungin.</title>
        <authorList>
            <person name="Oshima K."/>
            <person name="Hattori M."/>
            <person name="Shimizu H."/>
            <person name="Fukuda K."/>
            <person name="Nemoto M."/>
            <person name="Inagaki K."/>
            <person name="Tamura T."/>
        </authorList>
    </citation>
    <scope>NUCLEOTIDE SEQUENCE</scope>
    <source>
        <strain evidence="5">FACHB-1375</strain>
    </source>
</reference>
<gene>
    <name evidence="5" type="ORF">H6G03_11405</name>
</gene>
<dbReference type="AlphaFoldDB" id="A0A926ZGM2"/>
<reference evidence="5" key="2">
    <citation type="submission" date="2020-08" db="EMBL/GenBank/DDBJ databases">
        <authorList>
            <person name="Chen M."/>
            <person name="Teng W."/>
            <person name="Zhao L."/>
            <person name="Hu C."/>
            <person name="Zhou Y."/>
            <person name="Han B."/>
            <person name="Song L."/>
            <person name="Shu W."/>
        </authorList>
    </citation>
    <scope>NUCLEOTIDE SEQUENCE</scope>
    <source>
        <strain evidence="5">FACHB-1375</strain>
    </source>
</reference>
<evidence type="ECO:0000259" key="3">
    <source>
        <dbReference type="SMART" id="SM00849"/>
    </source>
</evidence>
<evidence type="ECO:0000256" key="1">
    <source>
        <dbReference type="ARBA" id="ARBA00022801"/>
    </source>
</evidence>
<dbReference type="GO" id="GO:0004521">
    <property type="term" value="F:RNA endonuclease activity"/>
    <property type="evidence" value="ECO:0007669"/>
    <property type="project" value="TreeGrafter"/>
</dbReference>
<dbReference type="InterPro" id="IPR036866">
    <property type="entry name" value="RibonucZ/Hydroxyglut_hydro"/>
</dbReference>
<comment type="caution">
    <text evidence="5">The sequence shown here is derived from an EMBL/GenBank/DDBJ whole genome shotgun (WGS) entry which is preliminary data.</text>
</comment>
<feature type="region of interest" description="Disordered" evidence="2">
    <location>
        <begin position="880"/>
        <end position="902"/>
    </location>
</feature>
<dbReference type="SUPFAM" id="SSF56281">
    <property type="entry name" value="Metallo-hydrolase/oxidoreductase"/>
    <property type="match status" value="1"/>
</dbReference>
<dbReference type="SMART" id="SM00849">
    <property type="entry name" value="Lactamase_B"/>
    <property type="match status" value="1"/>
</dbReference>
<dbReference type="Pfam" id="PF07521">
    <property type="entry name" value="RMMBL"/>
    <property type="match status" value="1"/>
</dbReference>
<feature type="compositionally biased region" description="Polar residues" evidence="2">
    <location>
        <begin position="168"/>
        <end position="186"/>
    </location>
</feature>
<dbReference type="Gene3D" id="3.40.50.10890">
    <property type="match status" value="1"/>
</dbReference>
<evidence type="ECO:0000313" key="5">
    <source>
        <dbReference type="EMBL" id="MBD2181704.1"/>
    </source>
</evidence>
<dbReference type="EMBL" id="JACJPW010000024">
    <property type="protein sequence ID" value="MBD2181704.1"/>
    <property type="molecule type" value="Genomic_DNA"/>
</dbReference>
<feature type="region of interest" description="Disordered" evidence="2">
    <location>
        <begin position="165"/>
        <end position="186"/>
    </location>
</feature>
<dbReference type="Pfam" id="PF00753">
    <property type="entry name" value="Lactamase_B"/>
    <property type="match status" value="1"/>
</dbReference>
<dbReference type="GO" id="GO:0016787">
    <property type="term" value="F:hydrolase activity"/>
    <property type="evidence" value="ECO:0007669"/>
    <property type="project" value="UniProtKB-KW"/>
</dbReference>
<keyword evidence="6" id="KW-1185">Reference proteome</keyword>
<sequence length="902" mass="99259">MSTADSINATMPLESADSETTFQFTITGQISAIEGVPHLVCVDGTAFRIAQKQTNWTEGEVCRWRVIPSTDSTGEISLVSSVSCESISTLPDSEDICNFIGRVIQLGRRNSSVQFKVKQTQQKTLKLTLINASTFNLKVGQLLAVQARRIGRELHIFAAQLVDEEQENTQVENPATSQTESQENSLNVEVIAPRQNSAISELPEPTPPNDTALAALAAETEENSWELAPAVRRRNGWEWEAVSPANGRRARVYVRGKRIRVYQYPVVSSVHPGRFLAAEIDDSDGETTDSEQPTNDNLTDRLIVIPLGAAKGIGASCFQILIGPYEIVLDCGTRPKGYDPLPALDALKNPDLLLISHAHQDHIGAVPVFHNRFPATRMICTPGTREIAHVMLQDCLKVQQLSEDSPELFDEGDLERTLFCLETQPIATDFEPLPGLKVRFINAGHIVGAACIYLCYGDRSLLYTGDYNTTSTRTTEGLKLADLPTADMLITESTYGADTHPNRKSQETALLEAIAEVVTKGGNVLIPAFALGRAQEIILAIRTNALFHKLKIPIFVDGLVRAVTDVFRDNLPLLPQSVRNFAQQKQEPFFDPNSSPPIMPIASPKERPLAMAKPSVIIASSGMLTGGPSIYYACTLLERENAAIFISGYTDEESPGRLLQGLKTGDTVELEGKQLTVRAQIRRFNLSAHADKVGLTQVIAKVNPKHLILIHGSLEALHQLAKAGELQQKHYVHIPSLGEAIEYGQVPEQMSRAKIVQMDLPAEFEVTVEAEVEGAWIRIPETVVESDPRWQMLAGNGVLKARWDGFHLKLSPLSQQHIAVEKAIASGEDCCAVCQFFTSGKCQGEESPLFGFQVDPNGKCPEFLRRDINSKNGKVKVEIEDDDVDEEENEEVEDLYMMPDDD</sequence>
<dbReference type="Pfam" id="PF10996">
    <property type="entry name" value="Beta-Casp"/>
    <property type="match status" value="1"/>
</dbReference>
<dbReference type="Proteomes" id="UP000641646">
    <property type="component" value="Unassembled WGS sequence"/>
</dbReference>
<dbReference type="InterPro" id="IPR050698">
    <property type="entry name" value="MBL"/>
</dbReference>
<protein>
    <submittedName>
        <fullName evidence="5">MBL fold metallo-hydrolase</fullName>
    </submittedName>
</protein>
<proteinExistence type="predicted"/>
<dbReference type="PANTHER" id="PTHR11203:SF37">
    <property type="entry name" value="INTEGRATOR COMPLEX SUBUNIT 11"/>
    <property type="match status" value="1"/>
</dbReference>
<dbReference type="CDD" id="cd16295">
    <property type="entry name" value="TTHA0252-CPSF-like_MBL-fold"/>
    <property type="match status" value="1"/>
</dbReference>
<dbReference type="InterPro" id="IPR001279">
    <property type="entry name" value="Metallo-B-lactamas"/>
</dbReference>
<dbReference type="PANTHER" id="PTHR11203">
    <property type="entry name" value="CLEAVAGE AND POLYADENYLATION SPECIFICITY FACTOR FAMILY MEMBER"/>
    <property type="match status" value="1"/>
</dbReference>
<dbReference type="InterPro" id="IPR011108">
    <property type="entry name" value="RMMBL"/>
</dbReference>
<feature type="domain" description="Beta-Casp" evidence="4">
    <location>
        <begin position="534"/>
        <end position="659"/>
    </location>
</feature>
<dbReference type="SMART" id="SM01027">
    <property type="entry name" value="Beta-Casp"/>
    <property type="match status" value="1"/>
</dbReference>
<organism evidence="5 6">
    <name type="scientific">Aerosakkonema funiforme FACHB-1375</name>
    <dbReference type="NCBI Taxonomy" id="2949571"/>
    <lineage>
        <taxon>Bacteria</taxon>
        <taxon>Bacillati</taxon>
        <taxon>Cyanobacteriota</taxon>
        <taxon>Cyanophyceae</taxon>
        <taxon>Oscillatoriophycideae</taxon>
        <taxon>Aerosakkonematales</taxon>
        <taxon>Aerosakkonemataceae</taxon>
        <taxon>Aerosakkonema</taxon>
    </lineage>
</organism>
<accession>A0A926ZGM2</accession>
<dbReference type="Gene3D" id="3.60.15.10">
    <property type="entry name" value="Ribonuclease Z/Hydroxyacylglutathione hydrolase-like"/>
    <property type="match status" value="1"/>
</dbReference>
<dbReference type="InterPro" id="IPR022712">
    <property type="entry name" value="Beta_Casp"/>
</dbReference>
<evidence type="ECO:0000256" key="2">
    <source>
        <dbReference type="SAM" id="MobiDB-lite"/>
    </source>
</evidence>
<keyword evidence="1" id="KW-0378">Hydrolase</keyword>